<feature type="domain" description="Tetrapyrrole methylase" evidence="7">
    <location>
        <begin position="11"/>
        <end position="217"/>
    </location>
</feature>
<dbReference type="InterPro" id="IPR006362">
    <property type="entry name" value="Cbl_synth_CobM/CibF"/>
</dbReference>
<dbReference type="EMBL" id="ADGP01000003">
    <property type="protein sequence ID" value="EFD94796.1"/>
    <property type="molecule type" value="Genomic_DNA"/>
</dbReference>
<dbReference type="PANTHER" id="PTHR45790">
    <property type="entry name" value="SIROHEME SYNTHASE-RELATED"/>
    <property type="match status" value="1"/>
</dbReference>
<keyword evidence="5 8" id="KW-0808">Transferase</keyword>
<accession>D3LSK9</accession>
<keyword evidence="3" id="KW-0169">Cobalamin biosynthesis</keyword>
<evidence type="ECO:0000256" key="3">
    <source>
        <dbReference type="ARBA" id="ARBA00022573"/>
    </source>
</evidence>
<dbReference type="GO" id="GO:0032259">
    <property type="term" value="P:methylation"/>
    <property type="evidence" value="ECO:0007669"/>
    <property type="project" value="UniProtKB-KW"/>
</dbReference>
<dbReference type="UniPathway" id="UPA00148"/>
<evidence type="ECO:0000313" key="9">
    <source>
        <dbReference type="EMBL" id="EGL41069.1"/>
    </source>
</evidence>
<gene>
    <name evidence="8" type="primary">cobM</name>
    <name evidence="8" type="ORF">HMPREF0889_0948</name>
    <name evidence="9" type="ORF">HMPREF1039_1345</name>
</gene>
<sequence>MDKRNEGTTGTVYFVGAGPGDPDLITLRGKELLTIADCIIYAGSLVNPQLLSYARPACRCYNSAALTLEEILHIMCKEAAQGHCIVRLHTGDPSLYGAIREQIAGLRQAAVPFFVIPGVSSFTAAAAAMAAEYTVPGISQSVIITRYGGRTPVPERQEIHNYATHTATMVIFLSAGHIAQVQDELLQGGYAKDTPAAIVYKVSWADEKILSCTLGSLAATGRKANITHTALILVGHFLGAVYERSCLYNPSFTHAFRKGDKEGNHG</sequence>
<reference evidence="10" key="1">
    <citation type="submission" date="2009-12" db="EMBL/GenBank/DDBJ databases">
        <title>Sequence of Clostridiales genomosp. BVAB3 str. UPII9-5.</title>
        <authorList>
            <person name="Madupu R."/>
            <person name="Durkin A.S."/>
            <person name="Torralba M."/>
            <person name="Methe B."/>
            <person name="Sutton G.G."/>
            <person name="Strausberg R.L."/>
            <person name="Nelson K.E."/>
        </authorList>
    </citation>
    <scope>NUCLEOTIDE SEQUENCE [LARGE SCALE GENOMIC DNA]</scope>
    <source>
        <strain evidence="10">28L</strain>
    </source>
</reference>
<evidence type="ECO:0000256" key="5">
    <source>
        <dbReference type="ARBA" id="ARBA00022679"/>
    </source>
</evidence>
<dbReference type="InterPro" id="IPR003043">
    <property type="entry name" value="Uropor_MeTrfase_CS"/>
</dbReference>
<dbReference type="PROSITE" id="PS00839">
    <property type="entry name" value="SUMT_1"/>
    <property type="match status" value="1"/>
</dbReference>
<keyword evidence="6" id="KW-0949">S-adenosyl-L-methionine</keyword>
<dbReference type="RefSeq" id="WP_007390882.1">
    <property type="nucleotide sequence ID" value="NZ_ADGP01000003.1"/>
</dbReference>
<dbReference type="OrthoDB" id="9815856at2"/>
<evidence type="ECO:0000256" key="4">
    <source>
        <dbReference type="ARBA" id="ARBA00022603"/>
    </source>
</evidence>
<evidence type="ECO:0000256" key="1">
    <source>
        <dbReference type="ARBA" id="ARBA00004953"/>
    </source>
</evidence>
<proteinExistence type="inferred from homology"/>
<dbReference type="InterPro" id="IPR014776">
    <property type="entry name" value="4pyrrole_Mease_sub2"/>
</dbReference>
<dbReference type="EC" id="2.1.1.133" evidence="8"/>
<dbReference type="InterPro" id="IPR014777">
    <property type="entry name" value="4pyrrole_Mease_sub1"/>
</dbReference>
<keyword evidence="4 8" id="KW-0489">Methyltransferase</keyword>
<dbReference type="InterPro" id="IPR000878">
    <property type="entry name" value="4pyrrol_Mease"/>
</dbReference>
<evidence type="ECO:0000313" key="11">
    <source>
        <dbReference type="Proteomes" id="UP000004018"/>
    </source>
</evidence>
<dbReference type="SUPFAM" id="SSF53790">
    <property type="entry name" value="Tetrapyrrole methylase"/>
    <property type="match status" value="1"/>
</dbReference>
<evidence type="ECO:0000259" key="7">
    <source>
        <dbReference type="Pfam" id="PF00590"/>
    </source>
</evidence>
<keyword evidence="11" id="KW-1185">Reference proteome</keyword>
<dbReference type="GO" id="GO:0009236">
    <property type="term" value="P:cobalamin biosynthetic process"/>
    <property type="evidence" value="ECO:0007669"/>
    <property type="project" value="UniProtKB-UniPathway"/>
</dbReference>
<protein>
    <submittedName>
        <fullName evidence="8">Precorrin-4 C(11)-methyltransferase</fullName>
        <ecNumber evidence="8">2.1.1.133</ecNumber>
    </submittedName>
</protein>
<dbReference type="GO" id="GO:0046026">
    <property type="term" value="F:precorrin-4 C11-methyltransferase activity"/>
    <property type="evidence" value="ECO:0007669"/>
    <property type="project" value="UniProtKB-EC"/>
</dbReference>
<dbReference type="CDD" id="cd11641">
    <property type="entry name" value="Precorrin-4_C11-MT"/>
    <property type="match status" value="1"/>
</dbReference>
<dbReference type="Proteomes" id="UP000004018">
    <property type="component" value="Unassembled WGS sequence"/>
</dbReference>
<dbReference type="Proteomes" id="UP000003242">
    <property type="component" value="Unassembled WGS sequence"/>
</dbReference>
<dbReference type="InterPro" id="IPR035996">
    <property type="entry name" value="4pyrrol_Methylase_sf"/>
</dbReference>
<comment type="caution">
    <text evidence="8">The sequence shown here is derived from an EMBL/GenBank/DDBJ whole genome shotgun (WGS) entry which is preliminary data.</text>
</comment>
<name>D3LSK9_9FIRM</name>
<dbReference type="Gene3D" id="3.30.950.10">
    <property type="entry name" value="Methyltransferase, Cobalt-precorrin-4 Transmethylase, Domain 2"/>
    <property type="match status" value="1"/>
</dbReference>
<dbReference type="Gene3D" id="3.40.1010.10">
    <property type="entry name" value="Cobalt-precorrin-4 Transmethylase, Domain 1"/>
    <property type="match status" value="1"/>
</dbReference>
<dbReference type="AlphaFoldDB" id="D3LSK9"/>
<evidence type="ECO:0000313" key="8">
    <source>
        <dbReference type="EMBL" id="EFD94796.1"/>
    </source>
</evidence>
<dbReference type="STRING" id="699218.HMPREF0889_0948"/>
<comment type="similarity">
    <text evidence="2">Belongs to the precorrin methyltransferase family.</text>
</comment>
<dbReference type="EMBL" id="AFIJ01000018">
    <property type="protein sequence ID" value="EGL41069.1"/>
    <property type="molecule type" value="Genomic_DNA"/>
</dbReference>
<reference evidence="8" key="2">
    <citation type="submission" date="2009-12" db="EMBL/GenBank/DDBJ databases">
        <authorList>
            <person name="Madupu R."/>
            <person name="Durkin A.S."/>
            <person name="Torralba M."/>
            <person name="Methe B."/>
            <person name="Sutton G.G."/>
            <person name="Strausberg R.L."/>
            <person name="Nelson K.E."/>
        </authorList>
    </citation>
    <scope>NUCLEOTIDE SEQUENCE</scope>
    <source>
        <strain evidence="8">28L</strain>
    </source>
</reference>
<evidence type="ECO:0000256" key="2">
    <source>
        <dbReference type="ARBA" id="ARBA00005879"/>
    </source>
</evidence>
<evidence type="ECO:0000313" key="10">
    <source>
        <dbReference type="Proteomes" id="UP000003242"/>
    </source>
</evidence>
<comment type="pathway">
    <text evidence="1">Cofactor biosynthesis; adenosylcobalamin biosynthesis.</text>
</comment>
<dbReference type="NCBIfam" id="TIGR01465">
    <property type="entry name" value="cobM_cbiF"/>
    <property type="match status" value="1"/>
</dbReference>
<dbReference type="InterPro" id="IPR050161">
    <property type="entry name" value="Siro_Cobalamin_biosynth"/>
</dbReference>
<dbReference type="eggNOG" id="COG2875">
    <property type="taxonomic scope" value="Bacteria"/>
</dbReference>
<reference evidence="9 11" key="3">
    <citation type="submission" date="2011-04" db="EMBL/GenBank/DDBJ databases">
        <authorList>
            <person name="Harkins D.M."/>
            <person name="Madupu R."/>
            <person name="Durkin A.S."/>
            <person name="Torralba M."/>
            <person name="Methe B."/>
            <person name="Sutton G.G."/>
            <person name="Nelson K.E."/>
        </authorList>
    </citation>
    <scope>NUCLEOTIDE SEQUENCE [LARGE SCALE GENOMIC DNA]</scope>
    <source>
        <strain evidence="9 11">UPII 199-6</strain>
    </source>
</reference>
<dbReference type="Pfam" id="PF00590">
    <property type="entry name" value="TP_methylase"/>
    <property type="match status" value="1"/>
</dbReference>
<dbReference type="PANTHER" id="PTHR45790:SF4">
    <property type="entry name" value="COBALT-PRECORRIN-4 C(11)-METHYLTRANSFERASE"/>
    <property type="match status" value="1"/>
</dbReference>
<organism evidence="8 10">
    <name type="scientific">Megasphaera lornae</name>
    <dbReference type="NCBI Taxonomy" id="1000568"/>
    <lineage>
        <taxon>Bacteria</taxon>
        <taxon>Bacillati</taxon>
        <taxon>Bacillota</taxon>
        <taxon>Negativicutes</taxon>
        <taxon>Veillonellales</taxon>
        <taxon>Veillonellaceae</taxon>
        <taxon>Megasphaera</taxon>
    </lineage>
</organism>
<evidence type="ECO:0000256" key="6">
    <source>
        <dbReference type="ARBA" id="ARBA00022691"/>
    </source>
</evidence>